<dbReference type="Proteomes" id="UP001152592">
    <property type="component" value="Unassembled WGS sequence"/>
</dbReference>
<accession>A0A9W4N4G8</accession>
<organism evidence="1 2">
    <name type="scientific">Penicillium salamii</name>
    <dbReference type="NCBI Taxonomy" id="1612424"/>
    <lineage>
        <taxon>Eukaryota</taxon>
        <taxon>Fungi</taxon>
        <taxon>Dikarya</taxon>
        <taxon>Ascomycota</taxon>
        <taxon>Pezizomycotina</taxon>
        <taxon>Eurotiomycetes</taxon>
        <taxon>Eurotiomycetidae</taxon>
        <taxon>Eurotiales</taxon>
        <taxon>Aspergillaceae</taxon>
        <taxon>Penicillium</taxon>
    </lineage>
</organism>
<comment type="caution">
    <text evidence="1">The sequence shown here is derived from an EMBL/GenBank/DDBJ whole genome shotgun (WGS) entry which is preliminary data.</text>
</comment>
<gene>
    <name evidence="1" type="ORF">PSALAMII_LOCUS710</name>
</gene>
<dbReference type="AlphaFoldDB" id="A0A9W4N4G8"/>
<proteinExistence type="predicted"/>
<sequence>MATGITPLGSVLGRSLTPLPTAEKPLSKSAQSVVTYLCLNCVGHWPKFWWEVQLRLDDYTEVLYMLNLDKSLCDYVEDKVRYDYDSRCYCLTIRMPSPVHDTFSLYPGVIVEICYSQKSKRISHLVNDYILNTDGSVNVVIALDIDYKGSKRATMIVWRPEYTTIDGVEEFRPFRIDSGLPTKETMLRLSLRDFAIEELLRGNIGLDREIIITSKQLCDYLSGVEARQ</sequence>
<evidence type="ECO:0000313" key="2">
    <source>
        <dbReference type="Proteomes" id="UP001152592"/>
    </source>
</evidence>
<protein>
    <submittedName>
        <fullName evidence="1">Uncharacterized protein</fullName>
    </submittedName>
</protein>
<name>A0A9W4N4G8_9EURO</name>
<dbReference type="EMBL" id="CAJVPD010000030">
    <property type="protein sequence ID" value="CAG8250476.1"/>
    <property type="molecule type" value="Genomic_DNA"/>
</dbReference>
<dbReference type="OrthoDB" id="1658288at2759"/>
<evidence type="ECO:0000313" key="1">
    <source>
        <dbReference type="EMBL" id="CAG8250476.1"/>
    </source>
</evidence>
<reference evidence="1" key="1">
    <citation type="submission" date="2021-07" db="EMBL/GenBank/DDBJ databases">
        <authorList>
            <person name="Branca A.L. A."/>
        </authorList>
    </citation>
    <scope>NUCLEOTIDE SEQUENCE</scope>
</reference>